<comment type="caution">
    <text evidence="1">The sequence shown here is derived from an EMBL/GenBank/DDBJ whole genome shotgun (WGS) entry which is preliminary data.</text>
</comment>
<evidence type="ECO:0000313" key="1">
    <source>
        <dbReference type="EMBL" id="GAG44784.1"/>
    </source>
</evidence>
<proteinExistence type="predicted"/>
<dbReference type="EMBL" id="BARS01050055">
    <property type="protein sequence ID" value="GAG44784.1"/>
    <property type="molecule type" value="Genomic_DNA"/>
</dbReference>
<name>X0XNN3_9ZZZZ</name>
<reference evidence="1" key="1">
    <citation type="journal article" date="2014" name="Front. Microbiol.">
        <title>High frequency of phylogenetically diverse reductive dehalogenase-homologous genes in deep subseafloor sedimentary metagenomes.</title>
        <authorList>
            <person name="Kawai M."/>
            <person name="Futagami T."/>
            <person name="Toyoda A."/>
            <person name="Takaki Y."/>
            <person name="Nishi S."/>
            <person name="Hori S."/>
            <person name="Arai W."/>
            <person name="Tsubouchi T."/>
            <person name="Morono Y."/>
            <person name="Uchiyama I."/>
            <person name="Ito T."/>
            <person name="Fujiyama A."/>
            <person name="Inagaki F."/>
            <person name="Takami H."/>
        </authorList>
    </citation>
    <scope>NUCLEOTIDE SEQUENCE</scope>
    <source>
        <strain evidence="1">Expedition CK06-06</strain>
    </source>
</reference>
<organism evidence="1">
    <name type="scientific">marine sediment metagenome</name>
    <dbReference type="NCBI Taxonomy" id="412755"/>
    <lineage>
        <taxon>unclassified sequences</taxon>
        <taxon>metagenomes</taxon>
        <taxon>ecological metagenomes</taxon>
    </lineage>
</organism>
<dbReference type="AlphaFoldDB" id="X0XNN3"/>
<accession>X0XNN3</accession>
<gene>
    <name evidence="1" type="ORF">S01H1_74794</name>
</gene>
<sequence length="239" mass="26511">SVPIIDGRLEVYRRAGAGAYYLDGETQWFIRKFGFSGDFVRPLITIQAFDLNHLIDRRYIEYAAGTSYTNKTDFIDDMMKEIIDENAGPSAVDADRDMSPWLTIQADLSLAPSATKGFSWRKMLPVLQELAETSFENGTWLGFDIVKSTNSISDFRTYIDQRGVDLTGKVVVSDLNGSLAKPNVVYDYSKEITEVTAAGRGEGLDRSTVSVVDPNRSIRSPLNRIEKATNAAQTDITAS</sequence>
<feature type="non-terminal residue" evidence="1">
    <location>
        <position position="239"/>
    </location>
</feature>
<feature type="non-terminal residue" evidence="1">
    <location>
        <position position="1"/>
    </location>
</feature>
<protein>
    <submittedName>
        <fullName evidence="1">Uncharacterized protein</fullName>
    </submittedName>
</protein>